<comment type="similarity">
    <text evidence="1">Belongs to the NAD(P)-dependent epimerase/dehydratase family. SDR39U1 subfamily.</text>
</comment>
<evidence type="ECO:0000259" key="2">
    <source>
        <dbReference type="Pfam" id="PF01370"/>
    </source>
</evidence>
<evidence type="ECO:0000256" key="1">
    <source>
        <dbReference type="ARBA" id="ARBA00009353"/>
    </source>
</evidence>
<proteinExistence type="inferred from homology"/>
<dbReference type="KEGG" id="bths:CNY62_10285"/>
<evidence type="ECO:0000313" key="5">
    <source>
        <dbReference type="Proteomes" id="UP000243591"/>
    </source>
</evidence>
<dbReference type="AlphaFoldDB" id="A0A1D2KZF2"/>
<dbReference type="Proteomes" id="UP000243591">
    <property type="component" value="Chromosome"/>
</dbReference>
<sequence>MNILISGGTGMIGEKLTRLLTEQKHQVYILTRHPQQTESTYIHFITWQPPSYQKVLQQLQENNIVIDVIYNLSGAPIGPRRWTSAVKKEIRNSRIDSTKALVELVHHVEHKPSVWVNASAIGGYEPSSTVYDDTKDYPYAKDFLGSVVKDWEQATAPLSQYDIRVIYSRFGLILDSDKGAFPPLLKSSKLGAGGKIADGNQWYSWIHIEDCIKALVFVVTVEAFAGVVNFTSIDAVRQHEFAKELGDILHRPTFIPVPRFAINTVFGESAMLVTKGQHAVPTKLTQNGFIFKYPTLRQALIDLTNK</sequence>
<name>A0A1D2KZF2_BROTH</name>
<gene>
    <name evidence="4" type="ORF">CNY62_10285</name>
</gene>
<dbReference type="Pfam" id="PF08338">
    <property type="entry name" value="DUF1731"/>
    <property type="match status" value="1"/>
</dbReference>
<dbReference type="PANTHER" id="PTHR11092:SF0">
    <property type="entry name" value="EPIMERASE FAMILY PROTEIN SDR39U1"/>
    <property type="match status" value="1"/>
</dbReference>
<dbReference type="PANTHER" id="PTHR11092">
    <property type="entry name" value="SUGAR NUCLEOTIDE EPIMERASE RELATED"/>
    <property type="match status" value="1"/>
</dbReference>
<dbReference type="InterPro" id="IPR036291">
    <property type="entry name" value="NAD(P)-bd_dom_sf"/>
</dbReference>
<dbReference type="SUPFAM" id="SSF51735">
    <property type="entry name" value="NAD(P)-binding Rossmann-fold domains"/>
    <property type="match status" value="1"/>
</dbReference>
<dbReference type="Pfam" id="PF01370">
    <property type="entry name" value="Epimerase"/>
    <property type="match status" value="1"/>
</dbReference>
<dbReference type="OrthoDB" id="9801773at2"/>
<feature type="domain" description="DUF1731" evidence="3">
    <location>
        <begin position="257"/>
        <end position="302"/>
    </location>
</feature>
<dbReference type="InterPro" id="IPR013549">
    <property type="entry name" value="DUF1731"/>
</dbReference>
<dbReference type="NCBIfam" id="TIGR01777">
    <property type="entry name" value="yfcH"/>
    <property type="match status" value="1"/>
</dbReference>
<dbReference type="InterPro" id="IPR010099">
    <property type="entry name" value="SDR39U1"/>
</dbReference>
<dbReference type="InterPro" id="IPR001509">
    <property type="entry name" value="Epimerase_deHydtase"/>
</dbReference>
<accession>A0A1D2KZF2</accession>
<keyword evidence="5" id="KW-1185">Reference proteome</keyword>
<dbReference type="STRING" id="2756.BFR44_10525"/>
<dbReference type="Gene3D" id="3.40.50.720">
    <property type="entry name" value="NAD(P)-binding Rossmann-like Domain"/>
    <property type="match status" value="1"/>
</dbReference>
<organism evidence="4 5">
    <name type="scientific">Brochothrix thermosphacta</name>
    <name type="common">Microbacterium thermosphactum</name>
    <dbReference type="NCBI Taxonomy" id="2756"/>
    <lineage>
        <taxon>Bacteria</taxon>
        <taxon>Bacillati</taxon>
        <taxon>Bacillota</taxon>
        <taxon>Bacilli</taxon>
        <taxon>Bacillales</taxon>
        <taxon>Listeriaceae</taxon>
        <taxon>Brochothrix</taxon>
    </lineage>
</organism>
<evidence type="ECO:0000313" key="4">
    <source>
        <dbReference type="EMBL" id="ATF26743.1"/>
    </source>
</evidence>
<dbReference type="EMBL" id="CP023483">
    <property type="protein sequence ID" value="ATF26743.1"/>
    <property type="molecule type" value="Genomic_DNA"/>
</dbReference>
<reference evidence="4 5" key="1">
    <citation type="submission" date="2017-09" db="EMBL/GenBank/DDBJ databases">
        <title>Complete Genome Sequences of Two Strains of the Meat Spoilage Bacterium Brochothrix thermosphacta Isolated from Ground Chicken.</title>
        <authorList>
            <person name="Paoli G.C."/>
            <person name="Wijey C."/>
            <person name="Chen C.-Y."/>
            <person name="Nguyen L."/>
            <person name="Yan X."/>
            <person name="Irwin P.L."/>
        </authorList>
    </citation>
    <scope>NUCLEOTIDE SEQUENCE [LARGE SCALE GENOMIC DNA]</scope>
    <source>
        <strain evidence="4 5">BI</strain>
    </source>
</reference>
<dbReference type="RefSeq" id="WP_069126105.1">
    <property type="nucleotide sequence ID" value="NZ_CP023483.1"/>
</dbReference>
<protein>
    <submittedName>
        <fullName evidence="4">TIGR01777 family protein</fullName>
    </submittedName>
</protein>
<feature type="domain" description="NAD-dependent epimerase/dehydratase" evidence="2">
    <location>
        <begin position="3"/>
        <end position="221"/>
    </location>
</feature>
<evidence type="ECO:0000259" key="3">
    <source>
        <dbReference type="Pfam" id="PF08338"/>
    </source>
</evidence>